<evidence type="ECO:0000313" key="4">
    <source>
        <dbReference type="EMBL" id="KAI1511481.1"/>
    </source>
</evidence>
<dbReference type="AlphaFoldDB" id="A0A2W1GSW8"/>
<evidence type="ECO:0000313" key="5">
    <source>
        <dbReference type="Proteomes" id="UP000245464"/>
    </source>
</evidence>
<evidence type="ECO:0000259" key="2">
    <source>
        <dbReference type="Pfam" id="PF24864"/>
    </source>
</evidence>
<dbReference type="PANTHER" id="PTHR38790:SF4">
    <property type="entry name" value="2EXR DOMAIN-CONTAINING PROTEIN"/>
    <property type="match status" value="1"/>
</dbReference>
<feature type="domain" description="DUF7730" evidence="2">
    <location>
        <begin position="226"/>
        <end position="364"/>
    </location>
</feature>
<dbReference type="Proteomes" id="UP000249757">
    <property type="component" value="Unassembled WGS sequence"/>
</dbReference>
<gene>
    <name evidence="4" type="ORF">Ptr86124_009885</name>
    <name evidence="3" type="ORF">PtrM4_038450</name>
</gene>
<dbReference type="InterPro" id="IPR056632">
    <property type="entry name" value="DUF7730"/>
</dbReference>
<evidence type="ECO:0000256" key="1">
    <source>
        <dbReference type="SAM" id="MobiDB-lite"/>
    </source>
</evidence>
<accession>A0A2W1GSW8</accession>
<name>A0A2W1GSW8_9PLEO</name>
<comment type="caution">
    <text evidence="3">The sequence shown here is derived from an EMBL/GenBank/DDBJ whole genome shotgun (WGS) entry which is preliminary data.</text>
</comment>
<reference evidence="4" key="2">
    <citation type="submission" date="2021-05" db="EMBL/GenBank/DDBJ databases">
        <authorList>
            <person name="Moolhuijzen P.M."/>
            <person name="Moffat C.S."/>
        </authorList>
    </citation>
    <scope>NUCLEOTIDE SEQUENCE</scope>
    <source>
        <strain evidence="4">86-124</strain>
    </source>
</reference>
<dbReference type="EMBL" id="NQIK02000010">
    <property type="protein sequence ID" value="KAF7564411.1"/>
    <property type="molecule type" value="Genomic_DNA"/>
</dbReference>
<reference evidence="6" key="4">
    <citation type="journal article" date="2022" name="Microb. Genom.">
        <title>A global pangenome for the wheat fungal pathogen Pyrenophora tritici-repentis and prediction of effector protein structural homology.</title>
        <authorList>
            <person name="Moolhuijzen P.M."/>
            <person name="See P.T."/>
            <person name="Shi G."/>
            <person name="Powell H.R."/>
            <person name="Cockram J."/>
            <person name="Jorgensen L.N."/>
            <person name="Benslimane H."/>
            <person name="Strelkov S.E."/>
            <person name="Turner J."/>
            <person name="Liu Z."/>
            <person name="Moffat C.S."/>
        </authorList>
    </citation>
    <scope>NUCLEOTIDE SEQUENCE [LARGE SCALE GENOMIC DNA]</scope>
</reference>
<dbReference type="OrthoDB" id="5413827at2759"/>
<dbReference type="Pfam" id="PF24864">
    <property type="entry name" value="DUF7730"/>
    <property type="match status" value="1"/>
</dbReference>
<keyword evidence="6" id="KW-1185">Reference proteome</keyword>
<evidence type="ECO:0000313" key="6">
    <source>
        <dbReference type="Proteomes" id="UP000249757"/>
    </source>
</evidence>
<organism evidence="3 5">
    <name type="scientific">Pyrenophora tritici-repentis</name>
    <dbReference type="NCBI Taxonomy" id="45151"/>
    <lineage>
        <taxon>Eukaryota</taxon>
        <taxon>Fungi</taxon>
        <taxon>Dikarya</taxon>
        <taxon>Ascomycota</taxon>
        <taxon>Pezizomycotina</taxon>
        <taxon>Dothideomycetes</taxon>
        <taxon>Pleosporomycetidae</taxon>
        <taxon>Pleosporales</taxon>
        <taxon>Pleosporineae</taxon>
        <taxon>Pleosporaceae</taxon>
        <taxon>Pyrenophora</taxon>
    </lineage>
</organism>
<evidence type="ECO:0000313" key="3">
    <source>
        <dbReference type="EMBL" id="KAF7564411.1"/>
    </source>
</evidence>
<reference evidence="4" key="3">
    <citation type="journal article" date="2022" name="bioRxiv">
        <title>A global pangenome for the wheat fungal pathogen Pyrenophora tritici-repentis and prediction of effector protein structural homology.</title>
        <authorList>
            <person name="Moolhuijzen P."/>
            <person name="See P.T."/>
            <person name="Shi G."/>
            <person name="Powell H.R."/>
            <person name="Cockram J."/>
            <person name="Jorgensen L.N."/>
            <person name="Benslimane H."/>
            <person name="Strelkov S.E."/>
            <person name="Turner J."/>
            <person name="Liu Z."/>
            <person name="Moffat C.S."/>
        </authorList>
    </citation>
    <scope>NUCLEOTIDE SEQUENCE</scope>
    <source>
        <strain evidence="4">86-124</strain>
    </source>
</reference>
<dbReference type="EMBL" id="NRDI02000014">
    <property type="protein sequence ID" value="KAI1511481.1"/>
    <property type="molecule type" value="Genomic_DNA"/>
</dbReference>
<dbReference type="PANTHER" id="PTHR38790">
    <property type="entry name" value="2EXR DOMAIN-CONTAINING PROTEIN-RELATED"/>
    <property type="match status" value="1"/>
</dbReference>
<feature type="region of interest" description="Disordered" evidence="1">
    <location>
        <begin position="1"/>
        <end position="94"/>
    </location>
</feature>
<proteinExistence type="predicted"/>
<sequence>MVKKVTYSRKPAKRRFSAEFQQDDETDMSGKRTKSDGGIRDEPRLSTAPSSRQGKRHSLLKKCAFAGPVSIPDADSDMDMDTRRSESKASVLDKVIKGGRYQAAKPDEDTMRRNRDDFVEIMKNGHKRNSQLPTPPAEQHVPKEETFSRLNGFTHKREFKLINSPTPPTPPTPTSQLFGRVITNEQPKEPYQPKTYKAEQTLAPRRTITGDRLSTKSRESQLWSANQTSSPFLQLPENVRSLIYKYALGGKTINIGFETYHTRVDPTRPTFAKQSVPVFKYRCTVYDQFSGQPTNPYRAMPFVKTAKSFTLLNHVCRQMYEEAATLPYKLNLICFDSHSTMINFLLMEKRLSRRHLEAFTQILLPDGLPATNILTCLRNVDKVYLAFEHYGKLKGWYQVVRRAGEEPTMRRLLK</sequence>
<protein>
    <recommendedName>
        <fullName evidence="2">DUF7730 domain-containing protein</fullName>
    </recommendedName>
</protein>
<feature type="compositionally biased region" description="Basic residues" evidence="1">
    <location>
        <begin position="1"/>
        <end position="15"/>
    </location>
</feature>
<reference evidence="3" key="1">
    <citation type="journal article" date="2018" name="BMC Genomics">
        <title>Comparative genomics of the wheat fungal pathogen Pyrenophora tritici-repentis reveals chromosomal variations and genome plasticity.</title>
        <authorList>
            <person name="Moolhuijzen P."/>
            <person name="See P.T."/>
            <person name="Hane J.K."/>
            <person name="Shi G."/>
            <person name="Liu Z."/>
            <person name="Oliver R.P."/>
            <person name="Moffat C.S."/>
        </authorList>
    </citation>
    <scope>NUCLEOTIDE SEQUENCE [LARGE SCALE GENOMIC DNA]</scope>
    <source>
        <strain evidence="3">M4</strain>
    </source>
</reference>
<feature type="compositionally biased region" description="Basic and acidic residues" evidence="1">
    <location>
        <begin position="28"/>
        <end position="44"/>
    </location>
</feature>
<dbReference type="Proteomes" id="UP000245464">
    <property type="component" value="Chromosome 10"/>
</dbReference>